<dbReference type="AlphaFoldDB" id="A0A1D6N708"/>
<reference evidence="2" key="1">
    <citation type="submission" date="2015-12" db="EMBL/GenBank/DDBJ databases">
        <title>Update maize B73 reference genome by single molecule sequencing technologies.</title>
        <authorList>
            <consortium name="Maize Genome Sequencing Project"/>
            <person name="Ware D."/>
        </authorList>
    </citation>
    <scope>NUCLEOTIDE SEQUENCE [LARGE SCALE GENOMIC DNA]</scope>
    <source>
        <tissue evidence="2">Seedling</tissue>
    </source>
</reference>
<evidence type="ECO:0000313" key="2">
    <source>
        <dbReference type="EMBL" id="ONM36373.1"/>
    </source>
</evidence>
<dbReference type="EMBL" id="CM007649">
    <property type="protein sequence ID" value="ONM36371.1"/>
    <property type="molecule type" value="Genomic_DNA"/>
</dbReference>
<gene>
    <name evidence="2" type="ORF">ZEAMMB73_Zm00001d042834</name>
</gene>
<keyword evidence="1" id="KW-0472">Membrane</keyword>
<evidence type="ECO:0000256" key="1">
    <source>
        <dbReference type="SAM" id="Phobius"/>
    </source>
</evidence>
<accession>A0A1D6N708</accession>
<keyword evidence="1" id="KW-1133">Transmembrane helix</keyword>
<name>A0A1D6N708_MAIZE</name>
<feature type="transmembrane region" description="Helical" evidence="1">
    <location>
        <begin position="46"/>
        <end position="66"/>
    </location>
</feature>
<protein>
    <submittedName>
        <fullName evidence="2">Uncharacterized protein</fullName>
    </submittedName>
</protein>
<keyword evidence="1" id="KW-0812">Transmembrane</keyword>
<dbReference type="EMBL" id="CM007649">
    <property type="protein sequence ID" value="ONM36372.1"/>
    <property type="molecule type" value="Genomic_DNA"/>
</dbReference>
<dbReference type="EMBL" id="CM007649">
    <property type="protein sequence ID" value="ONM36373.1"/>
    <property type="molecule type" value="Genomic_DNA"/>
</dbReference>
<feature type="transmembrane region" description="Helical" evidence="1">
    <location>
        <begin position="12"/>
        <end position="34"/>
    </location>
</feature>
<dbReference type="InParanoid" id="A0A1D6N708"/>
<sequence>MVSYAIELMMPFWHSFIELIVMCYLLTMFIPALLDFHLHGMSSINKIIMVSWTILKWISAPLISYITN</sequence>
<proteinExistence type="predicted"/>
<organism evidence="2">
    <name type="scientific">Zea mays</name>
    <name type="common">Maize</name>
    <dbReference type="NCBI Taxonomy" id="4577"/>
    <lineage>
        <taxon>Eukaryota</taxon>
        <taxon>Viridiplantae</taxon>
        <taxon>Streptophyta</taxon>
        <taxon>Embryophyta</taxon>
        <taxon>Tracheophyta</taxon>
        <taxon>Spermatophyta</taxon>
        <taxon>Magnoliopsida</taxon>
        <taxon>Liliopsida</taxon>
        <taxon>Poales</taxon>
        <taxon>Poaceae</taxon>
        <taxon>PACMAD clade</taxon>
        <taxon>Panicoideae</taxon>
        <taxon>Andropogonodae</taxon>
        <taxon>Andropogoneae</taxon>
        <taxon>Tripsacinae</taxon>
        <taxon>Zea</taxon>
    </lineage>
</organism>